<dbReference type="EMBL" id="BAAFRS010000353">
    <property type="protein sequence ID" value="GAB1227724.1"/>
    <property type="molecule type" value="Genomic_DNA"/>
</dbReference>
<feature type="region of interest" description="Disordered" evidence="1">
    <location>
        <begin position="1"/>
        <end position="71"/>
    </location>
</feature>
<gene>
    <name evidence="2" type="ORF">ENUP19_0353G0020</name>
</gene>
<proteinExistence type="predicted"/>
<organism evidence="2 3">
    <name type="scientific">Entamoeba nuttalli</name>
    <dbReference type="NCBI Taxonomy" id="412467"/>
    <lineage>
        <taxon>Eukaryota</taxon>
        <taxon>Amoebozoa</taxon>
        <taxon>Evosea</taxon>
        <taxon>Archamoebae</taxon>
        <taxon>Mastigamoebida</taxon>
        <taxon>Entamoebidae</taxon>
        <taxon>Entamoeba</taxon>
    </lineage>
</organism>
<evidence type="ECO:0000313" key="3">
    <source>
        <dbReference type="Proteomes" id="UP001628156"/>
    </source>
</evidence>
<evidence type="ECO:0000256" key="1">
    <source>
        <dbReference type="SAM" id="MobiDB-lite"/>
    </source>
</evidence>
<feature type="compositionally biased region" description="Basic and acidic residues" evidence="1">
    <location>
        <begin position="24"/>
        <end position="41"/>
    </location>
</feature>
<name>A0ABQ0DXY8_9EUKA</name>
<accession>A0ABQ0DXY8</accession>
<evidence type="ECO:0000313" key="2">
    <source>
        <dbReference type="EMBL" id="GAB1227724.1"/>
    </source>
</evidence>
<dbReference type="Proteomes" id="UP001628156">
    <property type="component" value="Unassembled WGS sequence"/>
</dbReference>
<feature type="compositionally biased region" description="Basic residues" evidence="1">
    <location>
        <begin position="42"/>
        <end position="53"/>
    </location>
</feature>
<sequence length="277" mass="32459">MEDDKMNEKMINPEMTVDTIQPNEIKDEKQNEEKIVTEKKKLKEKVKKEKKPKKNDDKKKVKKPKKVHKEQIEEAEMLDVFQDEPSHSKRSTLQEEVIRAERAIVPQLNEEKVVKLPKGTSNIDIPEFHKINEIQEESKNDNIEQNKESSCAIEEDENTDDDIYFQLHADMESKERLRFIKVVQSLAPRHKGKTNTICDKYYSMTRPEELLPSYHSVPILVEPIKYMESYGYNHCTNHVQPGIEKYIYPPAIPKLKGNWLIDKEKSGSSSLFISKYN</sequence>
<reference evidence="2 3" key="1">
    <citation type="journal article" date="2019" name="PLoS Negl. Trop. Dis.">
        <title>Whole genome sequencing of Entamoeba nuttalli reveals mammalian host-related molecular signatures and a novel octapeptide-repeat surface protein.</title>
        <authorList>
            <person name="Tanaka M."/>
            <person name="Makiuchi T."/>
            <person name="Komiyama T."/>
            <person name="Shiina T."/>
            <person name="Osaki K."/>
            <person name="Tachibana H."/>
        </authorList>
    </citation>
    <scope>NUCLEOTIDE SEQUENCE [LARGE SCALE GENOMIC DNA]</scope>
    <source>
        <strain evidence="2 3">P19-061405</strain>
    </source>
</reference>
<protein>
    <submittedName>
        <fullName evidence="2">Uncharacterized protein</fullName>
    </submittedName>
</protein>
<comment type="caution">
    <text evidence="2">The sequence shown here is derived from an EMBL/GenBank/DDBJ whole genome shotgun (WGS) entry which is preliminary data.</text>
</comment>
<keyword evidence="3" id="KW-1185">Reference proteome</keyword>